<keyword evidence="5" id="KW-0067">ATP-binding</keyword>
<dbReference type="PANTHER" id="PTHR45646:SF11">
    <property type="entry name" value="SERINE_THREONINE-PROTEIN KINASE DOA"/>
    <property type="match status" value="1"/>
</dbReference>
<dbReference type="EMBL" id="MU806104">
    <property type="protein sequence ID" value="KAJ3839888.1"/>
    <property type="molecule type" value="Genomic_DNA"/>
</dbReference>
<keyword evidence="1" id="KW-0723">Serine/threonine-protein kinase</keyword>
<keyword evidence="2" id="KW-0808">Transferase</keyword>
<dbReference type="Pfam" id="PF00069">
    <property type="entry name" value="Pkinase"/>
    <property type="match status" value="2"/>
</dbReference>
<evidence type="ECO:0000256" key="5">
    <source>
        <dbReference type="ARBA" id="ARBA00022840"/>
    </source>
</evidence>
<dbReference type="GO" id="GO:0004674">
    <property type="term" value="F:protein serine/threonine kinase activity"/>
    <property type="evidence" value="ECO:0007669"/>
    <property type="project" value="UniProtKB-KW"/>
</dbReference>
<name>A0AA38PBJ4_9AGAR</name>
<comment type="caution">
    <text evidence="7">The sequence shown here is derived from an EMBL/GenBank/DDBJ whole genome shotgun (WGS) entry which is preliminary data.</text>
</comment>
<dbReference type="GO" id="GO:0005524">
    <property type="term" value="F:ATP binding"/>
    <property type="evidence" value="ECO:0007669"/>
    <property type="project" value="UniProtKB-KW"/>
</dbReference>
<evidence type="ECO:0000256" key="1">
    <source>
        <dbReference type="ARBA" id="ARBA00022527"/>
    </source>
</evidence>
<dbReference type="InterPro" id="IPR051175">
    <property type="entry name" value="CLK_kinases"/>
</dbReference>
<evidence type="ECO:0000256" key="3">
    <source>
        <dbReference type="ARBA" id="ARBA00022741"/>
    </source>
</evidence>
<feature type="domain" description="Protein kinase" evidence="6">
    <location>
        <begin position="56"/>
        <end position="398"/>
    </location>
</feature>
<dbReference type="GO" id="GO:0005634">
    <property type="term" value="C:nucleus"/>
    <property type="evidence" value="ECO:0007669"/>
    <property type="project" value="TreeGrafter"/>
</dbReference>
<evidence type="ECO:0000313" key="7">
    <source>
        <dbReference type="EMBL" id="KAJ3839888.1"/>
    </source>
</evidence>
<dbReference type="SMART" id="SM00220">
    <property type="entry name" value="S_TKc"/>
    <property type="match status" value="1"/>
</dbReference>
<keyword evidence="4" id="KW-0418">Kinase</keyword>
<keyword evidence="3" id="KW-0547">Nucleotide-binding</keyword>
<dbReference type="InterPro" id="IPR011009">
    <property type="entry name" value="Kinase-like_dom_sf"/>
</dbReference>
<dbReference type="AlphaFoldDB" id="A0AA38PBJ4"/>
<dbReference type="InterPro" id="IPR000719">
    <property type="entry name" value="Prot_kinase_dom"/>
</dbReference>
<dbReference type="PROSITE" id="PS50011">
    <property type="entry name" value="PROTEIN_KINASE_DOM"/>
    <property type="match status" value="1"/>
</dbReference>
<dbReference type="PANTHER" id="PTHR45646">
    <property type="entry name" value="SERINE/THREONINE-PROTEIN KINASE DOA-RELATED"/>
    <property type="match status" value="1"/>
</dbReference>
<evidence type="ECO:0000256" key="4">
    <source>
        <dbReference type="ARBA" id="ARBA00022777"/>
    </source>
</evidence>
<evidence type="ECO:0000256" key="2">
    <source>
        <dbReference type="ARBA" id="ARBA00022679"/>
    </source>
</evidence>
<dbReference type="Proteomes" id="UP001163846">
    <property type="component" value="Unassembled WGS sequence"/>
</dbReference>
<organism evidence="7 8">
    <name type="scientific">Lentinula raphanica</name>
    <dbReference type="NCBI Taxonomy" id="153919"/>
    <lineage>
        <taxon>Eukaryota</taxon>
        <taxon>Fungi</taxon>
        <taxon>Dikarya</taxon>
        <taxon>Basidiomycota</taxon>
        <taxon>Agaricomycotina</taxon>
        <taxon>Agaricomycetes</taxon>
        <taxon>Agaricomycetidae</taxon>
        <taxon>Agaricales</taxon>
        <taxon>Marasmiineae</taxon>
        <taxon>Omphalotaceae</taxon>
        <taxon>Lentinula</taxon>
    </lineage>
</organism>
<reference evidence="7" key="1">
    <citation type="submission" date="2022-08" db="EMBL/GenBank/DDBJ databases">
        <authorList>
            <consortium name="DOE Joint Genome Institute"/>
            <person name="Min B."/>
            <person name="Riley R."/>
            <person name="Sierra-Patev S."/>
            <person name="Naranjo-Ortiz M."/>
            <person name="Looney B."/>
            <person name="Konkel Z."/>
            <person name="Slot J.C."/>
            <person name="Sakamoto Y."/>
            <person name="Steenwyk J.L."/>
            <person name="Rokas A."/>
            <person name="Carro J."/>
            <person name="Camarero S."/>
            <person name="Ferreira P."/>
            <person name="Molpeceres G."/>
            <person name="Ruiz-Duenas F.J."/>
            <person name="Serrano A."/>
            <person name="Henrissat B."/>
            <person name="Drula E."/>
            <person name="Hughes K.W."/>
            <person name="Mata J.L."/>
            <person name="Ishikawa N.K."/>
            <person name="Vargas-Isla R."/>
            <person name="Ushijima S."/>
            <person name="Smith C.A."/>
            <person name="Ahrendt S."/>
            <person name="Andreopoulos W."/>
            <person name="He G."/>
            <person name="Labutti K."/>
            <person name="Lipzen A."/>
            <person name="Ng V."/>
            <person name="Sandor L."/>
            <person name="Barry K."/>
            <person name="Martinez A.T."/>
            <person name="Xiao Y."/>
            <person name="Gibbons J.G."/>
            <person name="Terashima K."/>
            <person name="Hibbett D.S."/>
            <person name="Grigoriev I.V."/>
        </authorList>
    </citation>
    <scope>NUCLEOTIDE SEQUENCE</scope>
    <source>
        <strain evidence="7">TFB9207</strain>
    </source>
</reference>
<protein>
    <submittedName>
        <fullName evidence="7">CDK4/6</fullName>
    </submittedName>
</protein>
<dbReference type="Gene3D" id="1.10.510.10">
    <property type="entry name" value="Transferase(Phosphotransferase) domain 1"/>
    <property type="match status" value="1"/>
</dbReference>
<dbReference type="SUPFAM" id="SSF56112">
    <property type="entry name" value="Protein kinase-like (PK-like)"/>
    <property type="match status" value="1"/>
</dbReference>
<proteinExistence type="predicted"/>
<accession>A0AA38PBJ4</accession>
<dbReference type="Gene3D" id="3.30.200.20">
    <property type="entry name" value="Phosphorylase Kinase, domain 1"/>
    <property type="match status" value="1"/>
</dbReference>
<gene>
    <name evidence="7" type="ORF">F5878DRAFT_614900</name>
</gene>
<evidence type="ECO:0000259" key="6">
    <source>
        <dbReference type="PROSITE" id="PS50011"/>
    </source>
</evidence>
<evidence type="ECO:0000313" key="8">
    <source>
        <dbReference type="Proteomes" id="UP001163846"/>
    </source>
</evidence>
<sequence>MNVMNRLFWKVQPRLFPDSGYPTLSASELAEEENWTWYTPYYFYPVSIGDVLHSKYQVLFKFGYGTTSTIWLCRDLHHNQYVCMKSMVCDHPAAEREIKAMKTHPKGVQTGSQLVRHALDHFTLRKGDHTYRFLIHEPLGISLQYILNGFRGHLPIDYVRDIAFKMFVALNYLHGAQIIHADIQAKNILYTIADPRVLKDSEEAEFKDPSARKISEDTVIFQTRDLPGPIDRWIAGSKSQPVLCDFGEARTGKGPFTGIIQPPVYRAPEVFLGLPWGKAVDVWNLVCMIWHLIFGEQLFKSREDAPDESEEQYKHHLTQMVSLIGPPPPQLLNKLDIPIPESFDENRLESLLQSSLRKIGAEMSAEDSLAFLGFIRKTLRWTAEERPTAIELVRNPWVAKGKNIATVP</sequence>
<keyword evidence="8" id="KW-1185">Reference proteome</keyword>
<dbReference type="GO" id="GO:0043484">
    <property type="term" value="P:regulation of RNA splicing"/>
    <property type="evidence" value="ECO:0007669"/>
    <property type="project" value="TreeGrafter"/>
</dbReference>